<dbReference type="EMBL" id="DS999644">
    <property type="protein sequence ID" value="EFE72845.2"/>
    <property type="molecule type" value="Genomic_DNA"/>
</dbReference>
<evidence type="ECO:0000313" key="2">
    <source>
        <dbReference type="Proteomes" id="UP000003986"/>
    </source>
</evidence>
<reference evidence="2" key="2">
    <citation type="submission" date="2008-12" db="EMBL/GenBank/DDBJ databases">
        <title>Annotation of Streptomyces roseosporus strain NRRL 15998.</title>
        <authorList>
            <consortium name="The Broad Institute Genome Sequencing Platform"/>
            <consortium name="Broad Institute Microbial Sequencing Center"/>
            <person name="Fischbach M."/>
            <person name="Ward D."/>
            <person name="Young S."/>
            <person name="Kodira C.D."/>
            <person name="Zeng Q."/>
            <person name="Koehrsen M."/>
            <person name="Godfrey P."/>
            <person name="Alvarado L."/>
            <person name="Berlin A.M."/>
            <person name="Borenstein D."/>
            <person name="Chen Z."/>
            <person name="Engels R."/>
            <person name="Freedman E."/>
            <person name="Gellesch M."/>
            <person name="Goldberg J."/>
            <person name="Griggs A."/>
            <person name="Gujja S."/>
            <person name="Heiman D.I."/>
            <person name="Hepburn T.A."/>
            <person name="Howarth C."/>
            <person name="Jen D."/>
            <person name="Larson L."/>
            <person name="Lewis B."/>
            <person name="Mehta T."/>
            <person name="Park D."/>
            <person name="Pearson M."/>
            <person name="Roberts A."/>
            <person name="Saif S."/>
            <person name="Shea T.D."/>
            <person name="Shenoy N."/>
            <person name="Sisk P."/>
            <person name="Stolte C."/>
            <person name="Sykes S.N."/>
            <person name="Walk T."/>
            <person name="White J."/>
            <person name="Yandava C."/>
            <person name="Straight P."/>
            <person name="Clardy J."/>
            <person name="Hung D."/>
            <person name="Kolter R."/>
            <person name="Mekalanos J."/>
            <person name="Walker S."/>
            <person name="Walsh C.T."/>
            <person name="Wieland B.L.C."/>
            <person name="Ilzarbe M."/>
            <person name="Galagan J."/>
            <person name="Nusbaum C."/>
            <person name="Birren B."/>
        </authorList>
    </citation>
    <scope>NUCLEOTIDE SEQUENCE [LARGE SCALE GENOMIC DNA]</scope>
    <source>
        <strain evidence="2">NRRL 15998</strain>
    </source>
</reference>
<name>D6AH24_STRFL</name>
<sequence>MNADHLPHGRTGRCGRETGSRRIRTVIEAARFRCGASLSRVSAECRALNF</sequence>
<dbReference type="Proteomes" id="UP000003986">
    <property type="component" value="Unassembled WGS sequence"/>
</dbReference>
<reference evidence="2" key="1">
    <citation type="submission" date="2008-10" db="EMBL/GenBank/DDBJ databases">
        <authorList>
            <person name="Molnar K."/>
        </authorList>
    </citation>
    <scope>NUCLEOTIDE SEQUENCE [LARGE SCALE GENOMIC DNA]</scope>
    <source>
        <strain evidence="2">NRRL 15998</strain>
    </source>
</reference>
<accession>D6AH24</accession>
<dbReference type="AlphaFoldDB" id="D6AH24"/>
<evidence type="ECO:0000313" key="1">
    <source>
        <dbReference type="EMBL" id="EFE72845.2"/>
    </source>
</evidence>
<proteinExistence type="predicted"/>
<protein>
    <submittedName>
        <fullName evidence="1">Predicted protein</fullName>
    </submittedName>
</protein>
<organism evidence="1 2">
    <name type="scientific">Streptomyces filamentosus NRRL 15998</name>
    <dbReference type="NCBI Taxonomy" id="457431"/>
    <lineage>
        <taxon>Bacteria</taxon>
        <taxon>Bacillati</taxon>
        <taxon>Actinomycetota</taxon>
        <taxon>Actinomycetes</taxon>
        <taxon>Kitasatosporales</taxon>
        <taxon>Streptomycetaceae</taxon>
        <taxon>Streptomyces</taxon>
    </lineage>
</organism>
<gene>
    <name evidence="1" type="ORF">SSGG_00211</name>
</gene>